<comment type="caution">
    <text evidence="4">The sequence shown here is derived from an EMBL/GenBank/DDBJ whole genome shotgun (WGS) entry which is preliminary data.</text>
</comment>
<dbReference type="InterPro" id="IPR036390">
    <property type="entry name" value="WH_DNA-bd_sf"/>
</dbReference>
<reference evidence="5 7" key="2">
    <citation type="journal article" date="2019" name="Nat. Microbiol.">
        <title>Wide diversity of methane and short-chain alkane metabolisms in uncultured archaea.</title>
        <authorList>
            <person name="Borrel G."/>
            <person name="Adam P.S."/>
            <person name="McKay L.J."/>
            <person name="Chen L.X."/>
            <person name="Sierra-Garcia I.N."/>
            <person name="Sieber C.M."/>
            <person name="Letourneur Q."/>
            <person name="Ghozlane A."/>
            <person name="Andersen G.L."/>
            <person name="Li W.J."/>
            <person name="Hallam S.J."/>
            <person name="Muyzer G."/>
            <person name="de Oliveira V.M."/>
            <person name="Inskeep W.P."/>
            <person name="Banfield J.F."/>
            <person name="Gribaldo S."/>
        </authorList>
    </citation>
    <scope>NUCLEOTIDE SEQUENCE [LARGE SCALE GENOMIC DNA]</scope>
    <source>
        <strain evidence="5">NM4</strain>
    </source>
</reference>
<dbReference type="Proteomes" id="UP000277582">
    <property type="component" value="Unassembled WGS sequence"/>
</dbReference>
<organism evidence="4 6">
    <name type="scientific">Candidatus Methanodesulfokora washburnensis</name>
    <dbReference type="NCBI Taxonomy" id="2478471"/>
    <lineage>
        <taxon>Archaea</taxon>
        <taxon>Thermoproteota</taxon>
        <taxon>Candidatus Korarchaeia</taxon>
        <taxon>Candidatus Korarchaeia incertae sedis</taxon>
        <taxon>Candidatus Methanodesulfokora</taxon>
    </lineage>
</organism>
<gene>
    <name evidence="4" type="ORF">D6D85_05170</name>
    <name evidence="5" type="ORF">EF810_02670</name>
</gene>
<dbReference type="AlphaFoldDB" id="A0A429GQE3"/>
<reference evidence="4 6" key="1">
    <citation type="submission" date="2018-10" db="EMBL/GenBank/DDBJ databases">
        <title>Co-occurring genomic capacity for anaerobic methane metabolism and dissimilatory sulfite reduction discovered in the Korarchaeota.</title>
        <authorList>
            <person name="Mckay L.J."/>
            <person name="Dlakic M."/>
            <person name="Fields M.W."/>
            <person name="Delmont T.O."/>
            <person name="Eren A.M."/>
            <person name="Jay Z.J."/>
            <person name="Klingelsmith K.B."/>
            <person name="Rusch D.B."/>
            <person name="Inskeep W.P."/>
        </authorList>
    </citation>
    <scope>NUCLEOTIDE SEQUENCE [LARGE SCALE GENOMIC DNA]</scope>
    <source>
        <strain evidence="4 6">MDKW</strain>
    </source>
</reference>
<keyword evidence="3" id="KW-0687">Ribonucleoprotein</keyword>
<evidence type="ECO:0000313" key="6">
    <source>
        <dbReference type="Proteomes" id="UP000277582"/>
    </source>
</evidence>
<comment type="similarity">
    <text evidence="1">Belongs to the eukaryotic ribosomal protein eS25 family.</text>
</comment>
<dbReference type="Proteomes" id="UP000316217">
    <property type="component" value="Unassembled WGS sequence"/>
</dbReference>
<dbReference type="InterPro" id="IPR004977">
    <property type="entry name" value="Ribosomal_eS25"/>
</dbReference>
<evidence type="ECO:0000256" key="2">
    <source>
        <dbReference type="ARBA" id="ARBA00022980"/>
    </source>
</evidence>
<dbReference type="EMBL" id="RXII01000046">
    <property type="protein sequence ID" value="RZN62477.1"/>
    <property type="molecule type" value="Genomic_DNA"/>
</dbReference>
<proteinExistence type="inferred from homology"/>
<dbReference type="OrthoDB" id="382787at2157"/>
<keyword evidence="2 4" id="KW-0689">Ribosomal protein</keyword>
<name>A0A429GQE3_9CREN</name>
<dbReference type="RefSeq" id="WP_125670965.1">
    <property type="nucleotide sequence ID" value="NZ_RCOS01000066.1"/>
</dbReference>
<evidence type="ECO:0000256" key="1">
    <source>
        <dbReference type="ARBA" id="ARBA00009106"/>
    </source>
</evidence>
<dbReference type="GO" id="GO:1990904">
    <property type="term" value="C:ribonucleoprotein complex"/>
    <property type="evidence" value="ECO:0007669"/>
    <property type="project" value="UniProtKB-KW"/>
</dbReference>
<protein>
    <submittedName>
        <fullName evidence="4">30S ribosomal protein S25</fullName>
    </submittedName>
</protein>
<dbReference type="Pfam" id="PF03297">
    <property type="entry name" value="Ribosomal_S25"/>
    <property type="match status" value="1"/>
</dbReference>
<evidence type="ECO:0000313" key="5">
    <source>
        <dbReference type="EMBL" id="RZN62477.1"/>
    </source>
</evidence>
<dbReference type="SUPFAM" id="SSF46785">
    <property type="entry name" value="Winged helix' DNA-binding domain"/>
    <property type="match status" value="1"/>
</dbReference>
<evidence type="ECO:0000256" key="3">
    <source>
        <dbReference type="ARBA" id="ARBA00023274"/>
    </source>
</evidence>
<sequence>MSEKQKEKIVRSVEVTQEMLNEMKKALKRAKVVTPQSIAESYGIKVSVAKRILRELEKEGVVIYVNGNSKLKIYKGVES</sequence>
<evidence type="ECO:0000313" key="7">
    <source>
        <dbReference type="Proteomes" id="UP000316217"/>
    </source>
</evidence>
<keyword evidence="6" id="KW-1185">Reference proteome</keyword>
<dbReference type="GO" id="GO:0005840">
    <property type="term" value="C:ribosome"/>
    <property type="evidence" value="ECO:0007669"/>
    <property type="project" value="UniProtKB-KW"/>
</dbReference>
<accession>A0A429GQE3</accession>
<dbReference type="Gene3D" id="3.30.63.20">
    <property type="match status" value="1"/>
</dbReference>
<dbReference type="EMBL" id="RCOS01000066">
    <property type="protein sequence ID" value="RSN75929.1"/>
    <property type="molecule type" value="Genomic_DNA"/>
</dbReference>
<evidence type="ECO:0000313" key="4">
    <source>
        <dbReference type="EMBL" id="RSN75929.1"/>
    </source>
</evidence>